<dbReference type="eggNOG" id="KOG1208">
    <property type="taxonomic scope" value="Eukaryota"/>
</dbReference>
<dbReference type="PRINTS" id="PR00081">
    <property type="entry name" value="GDHRDH"/>
</dbReference>
<dbReference type="AlphaFoldDB" id="W3WUI7"/>
<dbReference type="InParanoid" id="W3WUI7"/>
<evidence type="ECO:0000256" key="3">
    <source>
        <dbReference type="ARBA" id="ARBA00023002"/>
    </source>
</evidence>
<dbReference type="InterPro" id="IPR036291">
    <property type="entry name" value="NAD(P)-bd_dom_sf"/>
</dbReference>
<dbReference type="KEGG" id="pfy:PFICI_11918"/>
<name>W3WUI7_PESFW</name>
<sequence>MSLSWTLGPPTESPFFRFLRSQFQASPQWPSKETNLAGKIALMTGASSGLGLEASRQLLSLGLSRLIIAVRSTDKGERVAAEFRTQFPEADIQVWHLEMESYRSVQDFALRIDREMNRLDIAILNAGVQALHFETVSETRHEKLLQVNYLSTMLLAILLLPVLKTKSPPDAPGRLTIVSSGTARGAEITWSLAGAGILSHLDDSRHSWNPVTRYAVTKLLGHLFVLDLARRVEARDVVVNLVDPGLVKDTNLQGGASAPLPIAAFFYGMKTLLGRSLPVGASTYIDAVISKGVESHGSYVADWNIAAFAAFVYTPNGEAARKQLWTETMLEFDAWGAHEILKGVKDTVTGTSAMVS</sequence>
<dbReference type="Gene3D" id="3.40.50.720">
    <property type="entry name" value="NAD(P)-binding Rossmann-like Domain"/>
    <property type="match status" value="1"/>
</dbReference>
<dbReference type="Pfam" id="PF00106">
    <property type="entry name" value="adh_short"/>
    <property type="match status" value="1"/>
</dbReference>
<proteinExistence type="inferred from homology"/>
<gene>
    <name evidence="4" type="ORF">PFICI_11918</name>
</gene>
<dbReference type="OMA" id="GCFLMSW"/>
<dbReference type="HOGENOM" id="CLU_010194_44_4_1"/>
<accession>W3WUI7</accession>
<evidence type="ECO:0000256" key="1">
    <source>
        <dbReference type="ARBA" id="ARBA00006484"/>
    </source>
</evidence>
<dbReference type="EMBL" id="KI912117">
    <property type="protein sequence ID" value="ETS76531.1"/>
    <property type="molecule type" value="Genomic_DNA"/>
</dbReference>
<keyword evidence="5" id="KW-1185">Reference proteome</keyword>
<evidence type="ECO:0000313" key="5">
    <source>
        <dbReference type="Proteomes" id="UP000030651"/>
    </source>
</evidence>
<keyword evidence="3" id="KW-0560">Oxidoreductase</keyword>
<dbReference type="InterPro" id="IPR002347">
    <property type="entry name" value="SDR_fam"/>
</dbReference>
<dbReference type="Proteomes" id="UP000030651">
    <property type="component" value="Unassembled WGS sequence"/>
</dbReference>
<dbReference type="OrthoDB" id="542013at2759"/>
<dbReference type="GO" id="GO:0016491">
    <property type="term" value="F:oxidoreductase activity"/>
    <property type="evidence" value="ECO:0007669"/>
    <property type="project" value="UniProtKB-KW"/>
</dbReference>
<protein>
    <submittedName>
        <fullName evidence="4">Uncharacterized protein</fullName>
    </submittedName>
</protein>
<evidence type="ECO:0000256" key="2">
    <source>
        <dbReference type="ARBA" id="ARBA00022857"/>
    </source>
</evidence>
<keyword evidence="2" id="KW-0521">NADP</keyword>
<dbReference type="SUPFAM" id="SSF51735">
    <property type="entry name" value="NAD(P)-binding Rossmann-fold domains"/>
    <property type="match status" value="1"/>
</dbReference>
<dbReference type="PANTHER" id="PTHR24320">
    <property type="entry name" value="RETINOL DEHYDROGENASE"/>
    <property type="match status" value="1"/>
</dbReference>
<reference evidence="5" key="1">
    <citation type="journal article" date="2015" name="BMC Genomics">
        <title>Genomic and transcriptomic analysis of the endophytic fungus Pestalotiopsis fici reveals its lifestyle and high potential for synthesis of natural products.</title>
        <authorList>
            <person name="Wang X."/>
            <person name="Zhang X."/>
            <person name="Liu L."/>
            <person name="Xiang M."/>
            <person name="Wang W."/>
            <person name="Sun X."/>
            <person name="Che Y."/>
            <person name="Guo L."/>
            <person name="Liu G."/>
            <person name="Guo L."/>
            <person name="Wang C."/>
            <person name="Yin W.B."/>
            <person name="Stadler M."/>
            <person name="Zhang X."/>
            <person name="Liu X."/>
        </authorList>
    </citation>
    <scope>NUCLEOTIDE SEQUENCE [LARGE SCALE GENOMIC DNA]</scope>
    <source>
        <strain evidence="5">W106-1 / CGMCC3.15140</strain>
    </source>
</reference>
<organism evidence="4 5">
    <name type="scientific">Pestalotiopsis fici (strain W106-1 / CGMCC3.15140)</name>
    <dbReference type="NCBI Taxonomy" id="1229662"/>
    <lineage>
        <taxon>Eukaryota</taxon>
        <taxon>Fungi</taxon>
        <taxon>Dikarya</taxon>
        <taxon>Ascomycota</taxon>
        <taxon>Pezizomycotina</taxon>
        <taxon>Sordariomycetes</taxon>
        <taxon>Xylariomycetidae</taxon>
        <taxon>Amphisphaeriales</taxon>
        <taxon>Sporocadaceae</taxon>
        <taxon>Pestalotiopsis</taxon>
    </lineage>
</organism>
<dbReference type="STRING" id="1229662.W3WUI7"/>
<comment type="similarity">
    <text evidence="1">Belongs to the short-chain dehydrogenases/reductases (SDR) family.</text>
</comment>
<dbReference type="PANTHER" id="PTHR24320:SF252">
    <property type="entry name" value="DEHYDROGENASE_REDUCTASE FAMILY PROTEIN, PUTATIVE (AFU_ORTHOLOGUE AFUA_3G08550)-RELATED"/>
    <property type="match status" value="1"/>
</dbReference>
<dbReference type="GeneID" id="19276931"/>
<dbReference type="RefSeq" id="XP_007838690.1">
    <property type="nucleotide sequence ID" value="XM_007840499.1"/>
</dbReference>
<evidence type="ECO:0000313" key="4">
    <source>
        <dbReference type="EMBL" id="ETS76531.1"/>
    </source>
</evidence>